<dbReference type="FunFam" id="1.10.287.70:FF:000172">
    <property type="entry name" value="Glutamate receptor"/>
    <property type="match status" value="1"/>
</dbReference>
<dbReference type="OrthoDB" id="5984008at2759"/>
<evidence type="ECO:0000256" key="9">
    <source>
        <dbReference type="ARBA" id="ARBA00023286"/>
    </source>
</evidence>
<feature type="transmembrane region" description="Helical" evidence="11">
    <location>
        <begin position="298"/>
        <end position="317"/>
    </location>
</feature>
<accession>A0A2C9URE3</accession>
<evidence type="ECO:0000259" key="12">
    <source>
        <dbReference type="SMART" id="SM00079"/>
    </source>
</evidence>
<evidence type="ECO:0000256" key="1">
    <source>
        <dbReference type="ARBA" id="ARBA00004141"/>
    </source>
</evidence>
<name>A0A2C9URE3_MANES</name>
<keyword evidence="14" id="KW-1185">Reference proteome</keyword>
<feature type="transmembrane region" description="Helical" evidence="11">
    <location>
        <begin position="537"/>
        <end position="560"/>
    </location>
</feature>
<dbReference type="Gramene" id="Manes.13G124300.1.v8.1">
    <property type="protein sequence ID" value="Manes.13G124300.1.v8.1.CDS"/>
    <property type="gene ID" value="Manes.13G124300.v8.1"/>
</dbReference>
<dbReference type="GO" id="GO:0005886">
    <property type="term" value="C:plasma membrane"/>
    <property type="evidence" value="ECO:0000318"/>
    <property type="project" value="GO_Central"/>
</dbReference>
<dbReference type="Proteomes" id="UP000091857">
    <property type="component" value="Chromosome 13"/>
</dbReference>
<evidence type="ECO:0000313" key="13">
    <source>
        <dbReference type="EMBL" id="OAY33783.1"/>
    </source>
</evidence>
<evidence type="ECO:0000256" key="8">
    <source>
        <dbReference type="ARBA" id="ARBA00023180"/>
    </source>
</evidence>
<organism evidence="13 14">
    <name type="scientific">Manihot esculenta</name>
    <name type="common">Cassava</name>
    <name type="synonym">Jatropha manihot</name>
    <dbReference type="NCBI Taxonomy" id="3983"/>
    <lineage>
        <taxon>Eukaryota</taxon>
        <taxon>Viridiplantae</taxon>
        <taxon>Streptophyta</taxon>
        <taxon>Embryophyta</taxon>
        <taxon>Tracheophyta</taxon>
        <taxon>Spermatophyta</taxon>
        <taxon>Magnoliopsida</taxon>
        <taxon>eudicotyledons</taxon>
        <taxon>Gunneridae</taxon>
        <taxon>Pentapetalae</taxon>
        <taxon>rosids</taxon>
        <taxon>fabids</taxon>
        <taxon>Malpighiales</taxon>
        <taxon>Euphorbiaceae</taxon>
        <taxon>Crotonoideae</taxon>
        <taxon>Manihoteae</taxon>
        <taxon>Manihot</taxon>
    </lineage>
</organism>
<evidence type="ECO:0000256" key="2">
    <source>
        <dbReference type="ARBA" id="ARBA00022448"/>
    </source>
</evidence>
<dbReference type="Gene3D" id="1.10.287.70">
    <property type="match status" value="1"/>
</dbReference>
<dbReference type="GO" id="GO:0038023">
    <property type="term" value="F:signaling receptor activity"/>
    <property type="evidence" value="ECO:0000318"/>
    <property type="project" value="GO_Central"/>
</dbReference>
<evidence type="ECO:0000256" key="7">
    <source>
        <dbReference type="ARBA" id="ARBA00023170"/>
    </source>
</evidence>
<gene>
    <name evidence="13" type="ORF">MANES_13G124300v8</name>
</gene>
<sequence>MFGEKNRQWIMFLQLFVSLLNLLLLLWSIGKIKDGANIVKFINSASDCPVNLNSNTSVKKDVPGTAFHATYEQDQRFMNPKSKELKQTISMQTGFSTSQHCHGSFNSLTSSITDPNVPRFRRLENQAFNSVRNDFQANERSMIPKSLPMKHMNAHKASAFGQKQLNNNFYGKKFPMSKGKLLEVGVPMRSTLKQFVEVTHDEKNITGFSIDVFEAAVRLLPYKLRYKMVPFNGSIDDLLKEVSLKTFDAAAGDIVIKAEGYELVEFSQPYVEAGLTMLVKARTNKSHAWFFINPFTPGMWFTMAVMSVFTGFVICFIERQNHEENGGSPARPIRTALWISFATLYSGQRETPKNNLSIFVLAPWLFLLLVVSSTFTASLTSLLTNPHPGPSILDVDVLKRTDAMVGCDGSSLVIQYLVKVLRFKPQNIRAIASSDDYAKALANGDIKAAFILMPHAKIFHAKYCRGFTITGPTYKLGGFGFAFQKGSSWASDMSQAIYILNESGEMQRREEDMLSSSSCSVSTSDANVTPSLGPEPFIGLFIISGGASTVALLITLIRLLRRHWKRIINVQATLGGTNFVHGWLTTNLRTELQFARKSSSSTPQPEG</sequence>
<keyword evidence="10" id="KW-0407">Ion channel</keyword>
<feature type="transmembrane region" description="Helical" evidence="11">
    <location>
        <begin position="12"/>
        <end position="30"/>
    </location>
</feature>
<keyword evidence="7" id="KW-0675">Receptor</keyword>
<evidence type="ECO:0000256" key="5">
    <source>
        <dbReference type="ARBA" id="ARBA00023065"/>
    </source>
</evidence>
<proteinExistence type="predicted"/>
<dbReference type="InterPro" id="IPR001320">
    <property type="entry name" value="Iontro_rcpt_C"/>
</dbReference>
<keyword evidence="4 11" id="KW-1133">Transmembrane helix</keyword>
<keyword evidence="9" id="KW-1071">Ligand-gated ion channel</keyword>
<keyword evidence="5" id="KW-0406">Ion transport</keyword>
<evidence type="ECO:0000256" key="3">
    <source>
        <dbReference type="ARBA" id="ARBA00022692"/>
    </source>
</evidence>
<dbReference type="CDD" id="cd13686">
    <property type="entry name" value="GluR_Plant"/>
    <property type="match status" value="1"/>
</dbReference>
<dbReference type="PANTHER" id="PTHR18966">
    <property type="entry name" value="IONOTROPIC GLUTAMATE RECEPTOR"/>
    <property type="match status" value="1"/>
</dbReference>
<dbReference type="GO" id="GO:0015276">
    <property type="term" value="F:ligand-gated monoatomic ion channel activity"/>
    <property type="evidence" value="ECO:0000318"/>
    <property type="project" value="GO_Central"/>
</dbReference>
<reference evidence="14" key="1">
    <citation type="journal article" date="2016" name="Nat. Biotechnol.">
        <title>Sequencing wild and cultivated cassava and related species reveals extensive interspecific hybridization and genetic diversity.</title>
        <authorList>
            <person name="Bredeson J.V."/>
            <person name="Lyons J.B."/>
            <person name="Prochnik S.E."/>
            <person name="Wu G.A."/>
            <person name="Ha C.M."/>
            <person name="Edsinger-Gonzales E."/>
            <person name="Grimwood J."/>
            <person name="Schmutz J."/>
            <person name="Rabbi I.Y."/>
            <person name="Egesi C."/>
            <person name="Nauluvula P."/>
            <person name="Lebot V."/>
            <person name="Ndunguru J."/>
            <person name="Mkamilo G."/>
            <person name="Bart R.S."/>
            <person name="Setter T.L."/>
            <person name="Gleadow R.M."/>
            <person name="Kulakow P."/>
            <person name="Ferguson M.E."/>
            <person name="Rounsley S."/>
            <person name="Rokhsar D.S."/>
        </authorList>
    </citation>
    <scope>NUCLEOTIDE SEQUENCE [LARGE SCALE GENOMIC DNA]</scope>
    <source>
        <strain evidence="14">cv. AM560-2</strain>
    </source>
</reference>
<keyword evidence="3 11" id="KW-0812">Transmembrane</keyword>
<keyword evidence="6 11" id="KW-0472">Membrane</keyword>
<dbReference type="SUPFAM" id="SSF53850">
    <property type="entry name" value="Periplasmic binding protein-like II"/>
    <property type="match status" value="1"/>
</dbReference>
<evidence type="ECO:0000256" key="11">
    <source>
        <dbReference type="SAM" id="Phobius"/>
    </source>
</evidence>
<comment type="subcellular location">
    <subcellularLocation>
        <location evidence="1">Membrane</location>
        <topology evidence="1">Multi-pass membrane protein</topology>
    </subcellularLocation>
</comment>
<dbReference type="InterPro" id="IPR015683">
    <property type="entry name" value="Ionotropic_Glu_rcpt"/>
</dbReference>
<feature type="transmembrane region" description="Helical" evidence="11">
    <location>
        <begin position="358"/>
        <end position="383"/>
    </location>
</feature>
<evidence type="ECO:0000256" key="10">
    <source>
        <dbReference type="ARBA" id="ARBA00023303"/>
    </source>
</evidence>
<dbReference type="EMBL" id="CM004399">
    <property type="protein sequence ID" value="OAY33783.1"/>
    <property type="molecule type" value="Genomic_DNA"/>
</dbReference>
<comment type="caution">
    <text evidence="13">The sequence shown here is derived from an EMBL/GenBank/DDBJ whole genome shotgun (WGS) entry which is preliminary data.</text>
</comment>
<feature type="domain" description="Ionotropic glutamate receptor C-terminal" evidence="12">
    <location>
        <begin position="181"/>
        <end position="516"/>
    </location>
</feature>
<dbReference type="Gene3D" id="3.40.190.10">
    <property type="entry name" value="Periplasmic binding protein-like II"/>
    <property type="match status" value="1"/>
</dbReference>
<dbReference type="AlphaFoldDB" id="A0A2C9URE3"/>
<evidence type="ECO:0000256" key="4">
    <source>
        <dbReference type="ARBA" id="ARBA00022989"/>
    </source>
</evidence>
<evidence type="ECO:0000256" key="6">
    <source>
        <dbReference type="ARBA" id="ARBA00023136"/>
    </source>
</evidence>
<evidence type="ECO:0000313" key="14">
    <source>
        <dbReference type="Proteomes" id="UP000091857"/>
    </source>
</evidence>
<protein>
    <recommendedName>
        <fullName evidence="12">Ionotropic glutamate receptor C-terminal domain-containing protein</fullName>
    </recommendedName>
</protein>
<dbReference type="SMART" id="SM00079">
    <property type="entry name" value="PBPe"/>
    <property type="match status" value="1"/>
</dbReference>
<keyword evidence="8" id="KW-0325">Glycoprotein</keyword>
<dbReference type="Pfam" id="PF00060">
    <property type="entry name" value="Lig_chan"/>
    <property type="match status" value="1"/>
</dbReference>
<dbReference type="FunFam" id="3.40.190.10:FF:000054">
    <property type="entry name" value="Glutamate receptor"/>
    <property type="match status" value="1"/>
</dbReference>
<keyword evidence="2" id="KW-0813">Transport</keyword>